<dbReference type="EMBL" id="PJQY01003754">
    <property type="protein sequence ID" value="PQM34794.1"/>
    <property type="molecule type" value="Genomic_DNA"/>
</dbReference>
<sequence length="84" mass="9560">MDKNYYELLGVSKKYHPDVAGQEGQQGHEYALKLNEAYKVLMRENLRKEYDASPGEMRGHYSSSSLGRTSSWNGPLRPHPTSIC</sequence>
<dbReference type="PROSITE" id="PS50076">
    <property type="entry name" value="DNAJ_2"/>
    <property type="match status" value="1"/>
</dbReference>
<name>A0A314UEG0_PRUYE</name>
<feature type="domain" description="J" evidence="2">
    <location>
        <begin position="1"/>
        <end position="54"/>
    </location>
</feature>
<evidence type="ECO:0000259" key="2">
    <source>
        <dbReference type="PROSITE" id="PS50076"/>
    </source>
</evidence>
<gene>
    <name evidence="3" type="ORF">Pyn_19372</name>
</gene>
<keyword evidence="4" id="KW-1185">Reference proteome</keyword>
<organism evidence="3 4">
    <name type="scientific">Prunus yedoensis var. nudiflora</name>
    <dbReference type="NCBI Taxonomy" id="2094558"/>
    <lineage>
        <taxon>Eukaryota</taxon>
        <taxon>Viridiplantae</taxon>
        <taxon>Streptophyta</taxon>
        <taxon>Embryophyta</taxon>
        <taxon>Tracheophyta</taxon>
        <taxon>Spermatophyta</taxon>
        <taxon>Magnoliopsida</taxon>
        <taxon>eudicotyledons</taxon>
        <taxon>Gunneridae</taxon>
        <taxon>Pentapetalae</taxon>
        <taxon>rosids</taxon>
        <taxon>fabids</taxon>
        <taxon>Rosales</taxon>
        <taxon>Rosaceae</taxon>
        <taxon>Amygdaloideae</taxon>
        <taxon>Amygdaleae</taxon>
        <taxon>Prunus</taxon>
    </lineage>
</organism>
<dbReference type="PANTHER" id="PTHR45295">
    <property type="entry name" value="CHAPERONE PROTEIN DNAJ C76, CHLOROPLASTIC"/>
    <property type="match status" value="1"/>
</dbReference>
<evidence type="ECO:0000256" key="1">
    <source>
        <dbReference type="SAM" id="MobiDB-lite"/>
    </source>
</evidence>
<dbReference type="PANTHER" id="PTHR45295:SF4">
    <property type="entry name" value="OS06G0474800 PROTEIN"/>
    <property type="match status" value="1"/>
</dbReference>
<dbReference type="OrthoDB" id="376357at2759"/>
<dbReference type="Pfam" id="PF00226">
    <property type="entry name" value="DnaJ"/>
    <property type="match status" value="1"/>
</dbReference>
<dbReference type="AlphaFoldDB" id="A0A314UEG0"/>
<accession>A0A314UEG0</accession>
<dbReference type="Proteomes" id="UP000250321">
    <property type="component" value="Unassembled WGS sequence"/>
</dbReference>
<dbReference type="SUPFAM" id="SSF46565">
    <property type="entry name" value="Chaperone J-domain"/>
    <property type="match status" value="1"/>
</dbReference>
<dbReference type="InterPro" id="IPR036869">
    <property type="entry name" value="J_dom_sf"/>
</dbReference>
<evidence type="ECO:0000313" key="3">
    <source>
        <dbReference type="EMBL" id="PQM34794.1"/>
    </source>
</evidence>
<dbReference type="Gene3D" id="1.10.287.110">
    <property type="entry name" value="DnaJ domain"/>
    <property type="match status" value="1"/>
</dbReference>
<feature type="region of interest" description="Disordered" evidence="1">
    <location>
        <begin position="53"/>
        <end position="84"/>
    </location>
</feature>
<proteinExistence type="predicted"/>
<comment type="caution">
    <text evidence="3">The sequence shown here is derived from an EMBL/GenBank/DDBJ whole genome shotgun (WGS) entry which is preliminary data.</text>
</comment>
<reference evidence="3 4" key="1">
    <citation type="submission" date="2018-02" db="EMBL/GenBank/DDBJ databases">
        <title>Draft genome of wild Prunus yedoensis var. nudiflora.</title>
        <authorList>
            <person name="Baek S."/>
            <person name="Kim J.-H."/>
            <person name="Choi K."/>
            <person name="Kim G.-B."/>
            <person name="Cho A."/>
            <person name="Jang H."/>
            <person name="Shin C.-H."/>
            <person name="Yu H.-J."/>
            <person name="Mun J.-H."/>
        </authorList>
    </citation>
    <scope>NUCLEOTIDE SEQUENCE [LARGE SCALE GENOMIC DNA]</scope>
    <source>
        <strain evidence="4">cv. Jeju island</strain>
        <tissue evidence="3">Leaf</tissue>
    </source>
</reference>
<evidence type="ECO:0000313" key="4">
    <source>
        <dbReference type="Proteomes" id="UP000250321"/>
    </source>
</evidence>
<feature type="compositionally biased region" description="Polar residues" evidence="1">
    <location>
        <begin position="61"/>
        <end position="73"/>
    </location>
</feature>
<dbReference type="InterPro" id="IPR001623">
    <property type="entry name" value="DnaJ_domain"/>
</dbReference>
<protein>
    <recommendedName>
        <fullName evidence="2">J domain-containing protein</fullName>
    </recommendedName>
</protein>
<dbReference type="STRING" id="2094558.A0A314UEG0"/>